<dbReference type="GO" id="GO:0007165">
    <property type="term" value="P:signal transduction"/>
    <property type="evidence" value="ECO:0007669"/>
    <property type="project" value="InterPro"/>
</dbReference>
<dbReference type="PRINTS" id="PR00364">
    <property type="entry name" value="DISEASERSIST"/>
</dbReference>
<proteinExistence type="predicted"/>
<protein>
    <recommendedName>
        <fullName evidence="1">ADP-ribosyl cyclase/cyclic ADP-ribose hydrolase</fullName>
        <ecNumber evidence="1">3.2.2.6</ecNumber>
    </recommendedName>
</protein>
<dbReference type="InterPro" id="IPR058546">
    <property type="entry name" value="RPS4B/Roq1-like_LRR"/>
</dbReference>
<reference evidence="11" key="1">
    <citation type="submission" date="2020-01" db="EMBL/GenBank/DDBJ databases">
        <authorList>
            <person name="Mishra B."/>
        </authorList>
    </citation>
    <scope>NUCLEOTIDE SEQUENCE [LARGE SCALE GENOMIC DNA]</scope>
</reference>
<comment type="caution">
    <text evidence="11">The sequence shown here is derived from an EMBL/GenBank/DDBJ whole genome shotgun (WGS) entry which is preliminary data.</text>
</comment>
<keyword evidence="6" id="KW-0520">NAD</keyword>
<dbReference type="GO" id="GO:0043531">
    <property type="term" value="F:ADP binding"/>
    <property type="evidence" value="ECO:0007669"/>
    <property type="project" value="InterPro"/>
</dbReference>
<dbReference type="OrthoDB" id="120976at2759"/>
<dbReference type="Proteomes" id="UP000467841">
    <property type="component" value="Unassembled WGS sequence"/>
</dbReference>
<dbReference type="GO" id="GO:0006952">
    <property type="term" value="P:defense response"/>
    <property type="evidence" value="ECO:0007669"/>
    <property type="project" value="InterPro"/>
</dbReference>
<evidence type="ECO:0000256" key="2">
    <source>
        <dbReference type="ARBA" id="ARBA00022614"/>
    </source>
</evidence>
<evidence type="ECO:0000256" key="4">
    <source>
        <dbReference type="ARBA" id="ARBA00022801"/>
    </source>
</evidence>
<dbReference type="InterPro" id="IPR011713">
    <property type="entry name" value="Leu-rich_rpt_3"/>
</dbReference>
<dbReference type="Pfam" id="PF20160">
    <property type="entry name" value="C-JID"/>
    <property type="match status" value="1"/>
</dbReference>
<evidence type="ECO:0000256" key="6">
    <source>
        <dbReference type="ARBA" id="ARBA00023027"/>
    </source>
</evidence>
<dbReference type="FunFam" id="3.40.50.10140:FF:000007">
    <property type="entry name" value="Disease resistance protein (TIR-NBS-LRR class)"/>
    <property type="match status" value="1"/>
</dbReference>
<keyword evidence="2" id="KW-0433">Leucine-rich repeat</keyword>
<keyword evidence="5" id="KW-0611">Plant defense</keyword>
<evidence type="ECO:0000256" key="8">
    <source>
        <dbReference type="SAM" id="MobiDB-lite"/>
    </source>
</evidence>
<evidence type="ECO:0000256" key="7">
    <source>
        <dbReference type="ARBA" id="ARBA00047304"/>
    </source>
</evidence>
<feature type="transmembrane region" description="Helical" evidence="9">
    <location>
        <begin position="1280"/>
        <end position="1298"/>
    </location>
</feature>
<comment type="catalytic activity">
    <reaction evidence="7">
        <text>NAD(+) + H2O = ADP-D-ribose + nicotinamide + H(+)</text>
        <dbReference type="Rhea" id="RHEA:16301"/>
        <dbReference type="ChEBI" id="CHEBI:15377"/>
        <dbReference type="ChEBI" id="CHEBI:15378"/>
        <dbReference type="ChEBI" id="CHEBI:17154"/>
        <dbReference type="ChEBI" id="CHEBI:57540"/>
        <dbReference type="ChEBI" id="CHEBI:57967"/>
        <dbReference type="EC" id="3.2.2.6"/>
    </reaction>
    <physiologicalReaction direction="left-to-right" evidence="7">
        <dbReference type="Rhea" id="RHEA:16302"/>
    </physiologicalReaction>
</comment>
<dbReference type="InterPro" id="IPR002182">
    <property type="entry name" value="NB-ARC"/>
</dbReference>
<dbReference type="Gene3D" id="1.10.8.430">
    <property type="entry name" value="Helical domain of apoptotic protease-activating factors"/>
    <property type="match status" value="1"/>
</dbReference>
<dbReference type="InterPro" id="IPR032675">
    <property type="entry name" value="LRR_dom_sf"/>
</dbReference>
<organism evidence="11 12">
    <name type="scientific">Microthlaspi erraticum</name>
    <dbReference type="NCBI Taxonomy" id="1685480"/>
    <lineage>
        <taxon>Eukaryota</taxon>
        <taxon>Viridiplantae</taxon>
        <taxon>Streptophyta</taxon>
        <taxon>Embryophyta</taxon>
        <taxon>Tracheophyta</taxon>
        <taxon>Spermatophyta</taxon>
        <taxon>Magnoliopsida</taxon>
        <taxon>eudicotyledons</taxon>
        <taxon>Gunneridae</taxon>
        <taxon>Pentapetalae</taxon>
        <taxon>rosids</taxon>
        <taxon>malvids</taxon>
        <taxon>Brassicales</taxon>
        <taxon>Brassicaceae</taxon>
        <taxon>Coluteocarpeae</taxon>
        <taxon>Microthlaspi</taxon>
    </lineage>
</organism>
<feature type="region of interest" description="Disordered" evidence="8">
    <location>
        <begin position="1209"/>
        <end position="1252"/>
    </location>
</feature>
<dbReference type="Pfam" id="PF23286">
    <property type="entry name" value="LRR_13"/>
    <property type="match status" value="1"/>
</dbReference>
<evidence type="ECO:0000313" key="12">
    <source>
        <dbReference type="Proteomes" id="UP000467841"/>
    </source>
</evidence>
<keyword evidence="9" id="KW-1133">Transmembrane helix</keyword>
<dbReference type="InterPro" id="IPR000157">
    <property type="entry name" value="TIR_dom"/>
</dbReference>
<feature type="domain" description="TIR" evidence="10">
    <location>
        <begin position="14"/>
        <end position="176"/>
    </location>
</feature>
<evidence type="ECO:0000259" key="10">
    <source>
        <dbReference type="PROSITE" id="PS50104"/>
    </source>
</evidence>
<evidence type="ECO:0000256" key="9">
    <source>
        <dbReference type="SAM" id="Phobius"/>
    </source>
</evidence>
<sequence length="1304" mass="148077">MSKAASSNVVHGPPQDQVFINFRGKEVRGNFASHLESALEREGINVFSDNHERMGKRLEIFYKRIEESKIAIAVISSLYTESKWCLNELVKIRECVKKKTLEVFPVFYKVNVDTVKRRKAEFGQNFDRLVKKDLTKFKPWRKALRFVTEIKGQVVDENSDEVQIIKKIVKDVKIKLEESRTDQGTMSPRGNLFGLAKEKLGGEAESSTSLNASPVFGINTRQQQLEEKLDFESKEVTRFVGVVGIPGIGKTTLAKKLLEDWGSEFLHTMFLDDVREKSKSLGFHRLHEDLLYGLVRSKHDVQEKKDFDFPLASLKAELSESKVFIVLDDVSEKSQIDMILGGREWLREGSRVVITTSRMSVVKEMVDETYLVPGLSDEDGFRYFEKHAFSVSCEPSFKNLAEQFVDYSRGHPLVLKVLGRELLRKDKAYWESKLGALAKSPISNTIQNVLRIPYDDLSKHHKNLFLDVAFFFRFEDEYHVRSLLDSSVHENVSEIKDLEDRFLVNMCGGRVEVTDLMYTLAMGLESSSEYSTSGRRLFNHGEIISILRNKPEATRVRGIFLDMSEVPRKMSLGNDTFKDMTDLRYLRFFNSSFPKDNEAKCNLIFPNGLKFTLQEIRYFHWLKFPLKMLPQDFNPKNLIDLKLPYSRIEQLWDGDKDISKLMWLDLNHSSKLRTLWGLSKARKLKSINLEGCTELKTVHEELKNMEILVFLNLRGCTSLKSLPQMNLISLKTLILSGCSNLEEFNLISETLEELYLDGTAIKILPSTIGKLKRLVLLILKDCKRLMTLPDSIGDLKALQKLVLSGCKSFTTFPKVKEDMKQLKTLLLDGTAIKEMPHLLSRFSVNQGQTSSWSHCNLREGPHEIYRLSTVQRLCLSRNNFRSLPNNIRYLFNLKWLDLKYCEQLMSLPMLPPNLHWLDAHGCISLENIESPLALILAETEHSHSTFTFTNCIKLNQVVKNGIVSHFRRKIQLMSDAVAHQEKGSKIDALIGVCYPSWQLPVWFNHRTPGSELTQKLPRHWNEDGLTGVALCAVVSFKDYQAQSKRLLVRCTSEFKEEDEPLIQFSCILGGWTEHGTDRPRDIIKSSGHVFIGYNSLLDIKKQDRGAGYVATEASFKFEVTDGTKQITNCEVLKCGFTLIYAATKPVHSLCTDKNCDHGEIVSASSTDNGGNMTSEESYFKIQSGATSVSVVAEEMGNEIIEKVKSFKATSNAPDTSGGSMSPSSSQGSEVVDDGSLQTDETNPGAETCYCEPWEGAEKPGDHESAHNGPRHLCERMEKPIRLICLVISICAGSVFLLTKDKKKR</sequence>
<accession>A0A6D2KK89</accession>
<dbReference type="InterPro" id="IPR035897">
    <property type="entry name" value="Toll_tir_struct_dom_sf"/>
</dbReference>
<dbReference type="PROSITE" id="PS50104">
    <property type="entry name" value="TIR"/>
    <property type="match status" value="1"/>
</dbReference>
<dbReference type="SUPFAM" id="SSF52200">
    <property type="entry name" value="Toll/Interleukin receptor TIR domain"/>
    <property type="match status" value="1"/>
</dbReference>
<dbReference type="Pfam" id="PF00931">
    <property type="entry name" value="NB-ARC"/>
    <property type="match status" value="1"/>
</dbReference>
<dbReference type="EMBL" id="CACVBM020001684">
    <property type="protein sequence ID" value="CAA7057315.1"/>
    <property type="molecule type" value="Genomic_DNA"/>
</dbReference>
<keyword evidence="4" id="KW-0378">Hydrolase</keyword>
<dbReference type="InterPro" id="IPR044974">
    <property type="entry name" value="Disease_R_plants"/>
</dbReference>
<gene>
    <name evidence="11" type="ORF">MERR_LOCUS44551</name>
</gene>
<dbReference type="PANTHER" id="PTHR11017:SF344">
    <property type="entry name" value="ADP-RIBOSYL CYCLASE_CYCLIC ADP-RIBOSE HYDROLASE"/>
    <property type="match status" value="1"/>
</dbReference>
<evidence type="ECO:0000256" key="5">
    <source>
        <dbReference type="ARBA" id="ARBA00022821"/>
    </source>
</evidence>
<evidence type="ECO:0000313" key="11">
    <source>
        <dbReference type="EMBL" id="CAA7057315.1"/>
    </source>
</evidence>
<dbReference type="SUPFAM" id="SSF52540">
    <property type="entry name" value="P-loop containing nucleoside triphosphate hydrolases"/>
    <property type="match status" value="1"/>
</dbReference>
<dbReference type="Pfam" id="PF07725">
    <property type="entry name" value="LRR_3"/>
    <property type="match status" value="1"/>
</dbReference>
<dbReference type="PANTHER" id="PTHR11017">
    <property type="entry name" value="LEUCINE-RICH REPEAT-CONTAINING PROTEIN"/>
    <property type="match status" value="1"/>
</dbReference>
<name>A0A6D2KK89_9BRAS</name>
<dbReference type="EC" id="3.2.2.6" evidence="1"/>
<dbReference type="FunFam" id="3.80.10.10:FF:000386">
    <property type="entry name" value="Disease resistance protein RPS4"/>
    <property type="match status" value="1"/>
</dbReference>
<keyword evidence="3" id="KW-0677">Repeat</keyword>
<dbReference type="Gene3D" id="3.40.50.10140">
    <property type="entry name" value="Toll/interleukin-1 receptor homology (TIR) domain"/>
    <property type="match status" value="1"/>
</dbReference>
<dbReference type="InterPro" id="IPR042197">
    <property type="entry name" value="Apaf_helical"/>
</dbReference>
<dbReference type="Gene3D" id="3.80.10.10">
    <property type="entry name" value="Ribonuclease Inhibitor"/>
    <property type="match status" value="2"/>
</dbReference>
<dbReference type="SMART" id="SM00255">
    <property type="entry name" value="TIR"/>
    <property type="match status" value="1"/>
</dbReference>
<keyword evidence="12" id="KW-1185">Reference proteome</keyword>
<feature type="compositionally biased region" description="Low complexity" evidence="8">
    <location>
        <begin position="1216"/>
        <end position="1228"/>
    </location>
</feature>
<dbReference type="SUPFAM" id="SSF52058">
    <property type="entry name" value="L domain-like"/>
    <property type="match status" value="1"/>
</dbReference>
<dbReference type="InterPro" id="IPR045344">
    <property type="entry name" value="C-JID"/>
</dbReference>
<evidence type="ECO:0000256" key="3">
    <source>
        <dbReference type="ARBA" id="ARBA00022737"/>
    </source>
</evidence>
<dbReference type="InterPro" id="IPR027417">
    <property type="entry name" value="P-loop_NTPase"/>
</dbReference>
<dbReference type="Pfam" id="PF01582">
    <property type="entry name" value="TIR"/>
    <property type="match status" value="1"/>
</dbReference>
<dbReference type="GO" id="GO:0061809">
    <property type="term" value="F:NAD+ nucleosidase activity, cyclic ADP-ribose generating"/>
    <property type="evidence" value="ECO:0007669"/>
    <property type="project" value="UniProtKB-EC"/>
</dbReference>
<keyword evidence="9" id="KW-0472">Membrane</keyword>
<dbReference type="Gene3D" id="3.40.50.300">
    <property type="entry name" value="P-loop containing nucleotide triphosphate hydrolases"/>
    <property type="match status" value="1"/>
</dbReference>
<evidence type="ECO:0000256" key="1">
    <source>
        <dbReference type="ARBA" id="ARBA00011982"/>
    </source>
</evidence>
<keyword evidence="9" id="KW-0812">Transmembrane</keyword>